<protein>
    <submittedName>
        <fullName evidence="1">Uncharacterized protein</fullName>
    </submittedName>
</protein>
<reference evidence="1" key="1">
    <citation type="submission" date="2018-02" db="EMBL/GenBank/DDBJ databases">
        <title>Rhizophora mucronata_Transcriptome.</title>
        <authorList>
            <person name="Meera S.P."/>
            <person name="Sreeshan A."/>
            <person name="Augustine A."/>
        </authorList>
    </citation>
    <scope>NUCLEOTIDE SEQUENCE</scope>
    <source>
        <tissue evidence="1">Leaf</tissue>
    </source>
</reference>
<evidence type="ECO:0000313" key="1">
    <source>
        <dbReference type="EMBL" id="MBX45604.1"/>
    </source>
</evidence>
<organism evidence="1">
    <name type="scientific">Rhizophora mucronata</name>
    <name type="common">Asiatic mangrove</name>
    <dbReference type="NCBI Taxonomy" id="61149"/>
    <lineage>
        <taxon>Eukaryota</taxon>
        <taxon>Viridiplantae</taxon>
        <taxon>Streptophyta</taxon>
        <taxon>Embryophyta</taxon>
        <taxon>Tracheophyta</taxon>
        <taxon>Spermatophyta</taxon>
        <taxon>Magnoliopsida</taxon>
        <taxon>eudicotyledons</taxon>
        <taxon>Gunneridae</taxon>
        <taxon>Pentapetalae</taxon>
        <taxon>rosids</taxon>
        <taxon>fabids</taxon>
        <taxon>Malpighiales</taxon>
        <taxon>Rhizophoraceae</taxon>
        <taxon>Rhizophora</taxon>
    </lineage>
</organism>
<proteinExistence type="predicted"/>
<accession>A0A2P2NT36</accession>
<name>A0A2P2NT36_RHIMU</name>
<sequence length="15" mass="1807">MRPRAYLMQNKASIK</sequence>
<dbReference type="EMBL" id="GGEC01065120">
    <property type="protein sequence ID" value="MBX45604.1"/>
    <property type="molecule type" value="Transcribed_RNA"/>
</dbReference>